<feature type="transmembrane region" description="Helical" evidence="15">
    <location>
        <begin position="12"/>
        <end position="32"/>
    </location>
</feature>
<keyword evidence="4 15" id="KW-0138">CF(0)</keyword>
<reference evidence="18 19" key="1">
    <citation type="submission" date="2023-09" db="EMBL/GenBank/DDBJ databases">
        <title>Novel taxa isolated from Blanes Bay.</title>
        <authorList>
            <person name="Rey-Velasco X."/>
            <person name="Lucena T."/>
        </authorList>
    </citation>
    <scope>NUCLEOTIDE SEQUENCE [LARGE SCALE GENOMIC DNA]</scope>
    <source>
        <strain evidence="18 19">S356</strain>
    </source>
</reference>
<dbReference type="InterPro" id="IPR028987">
    <property type="entry name" value="ATP_synth_B-like_membr_sf"/>
</dbReference>
<evidence type="ECO:0000256" key="15">
    <source>
        <dbReference type="HAMAP-Rule" id="MF_01398"/>
    </source>
</evidence>
<feature type="coiled-coil region" evidence="17">
    <location>
        <begin position="46"/>
        <end position="102"/>
    </location>
</feature>
<dbReference type="RefSeq" id="WP_349240577.1">
    <property type="nucleotide sequence ID" value="NZ_JAVTTO010000001.1"/>
</dbReference>
<keyword evidence="10 15" id="KW-0066">ATP synthesis</keyword>
<keyword evidence="6 15" id="KW-0375">Hydrogen ion transport</keyword>
<evidence type="ECO:0000256" key="1">
    <source>
        <dbReference type="ARBA" id="ARBA00005513"/>
    </source>
</evidence>
<evidence type="ECO:0000313" key="18">
    <source>
        <dbReference type="EMBL" id="MDT7831330.1"/>
    </source>
</evidence>
<evidence type="ECO:0000256" key="3">
    <source>
        <dbReference type="ARBA" id="ARBA00022475"/>
    </source>
</evidence>
<comment type="similarity">
    <text evidence="1 15 16">Belongs to the ATPase B chain family.</text>
</comment>
<dbReference type="InterPro" id="IPR005864">
    <property type="entry name" value="ATP_synth_F0_bsu_bac"/>
</dbReference>
<dbReference type="EMBL" id="JAVTTO010000001">
    <property type="protein sequence ID" value="MDT7831330.1"/>
    <property type="molecule type" value="Genomic_DNA"/>
</dbReference>
<dbReference type="Gene3D" id="1.20.5.620">
    <property type="entry name" value="F1F0 ATP synthase subunit B, membrane domain"/>
    <property type="match status" value="1"/>
</dbReference>
<comment type="subunit">
    <text evidence="15">F-type ATPases have 2 components, F(1) - the catalytic core - and F(0) - the membrane proton channel. F(1) has five subunits: alpha(3), beta(3), gamma(1), delta(1), epsilon(1). F(0) has three main subunits: a(1), b(2) and c(10-14). The alpha and beta chains form an alternating ring which encloses part of the gamma chain. F(1) is attached to F(0) by a central stalk formed by the gamma and epsilon chains, while a peripheral stalk is formed by the delta and b chains.</text>
</comment>
<dbReference type="NCBIfam" id="NF011041">
    <property type="entry name" value="PRK14471.1"/>
    <property type="match status" value="1"/>
</dbReference>
<keyword evidence="2 15" id="KW-0813">Transport</keyword>
<evidence type="ECO:0000256" key="13">
    <source>
        <dbReference type="ARBA" id="ARBA00026054"/>
    </source>
</evidence>
<comment type="subunit">
    <text evidence="13">F-type ATPases have 2 components, F(1) - the catalytic core - and F(0) - the membrane proton channel. F(1) has five subunits: alpha(3), beta(3), gamma(1), delta(1), epsilon(1). F(0) has four main subunits: a(1), b(2) and c(10-14). The alpha and beta chains form an alternating ring which encloses part of the gamma chain. F(1) is attached to F(0) by a central stalk formed by the gamma and epsilon chains, while a peripheral stalk is formed by the delta and b chains.</text>
</comment>
<dbReference type="InterPro" id="IPR002146">
    <property type="entry name" value="ATP_synth_b/b'su_bac/chlpt"/>
</dbReference>
<keyword evidence="3 15" id="KW-1003">Cell membrane</keyword>
<organism evidence="18 19">
    <name type="scientific">Asprobacillus argus</name>
    <dbReference type="NCBI Taxonomy" id="3076534"/>
    <lineage>
        <taxon>Bacteria</taxon>
        <taxon>Pseudomonadati</taxon>
        <taxon>Bacteroidota</taxon>
        <taxon>Flavobacteriia</taxon>
        <taxon>Flavobacteriales</taxon>
        <taxon>Flavobacteriaceae</taxon>
        <taxon>Asprobacillus</taxon>
    </lineage>
</organism>
<evidence type="ECO:0000256" key="16">
    <source>
        <dbReference type="RuleBase" id="RU003848"/>
    </source>
</evidence>
<dbReference type="Proteomes" id="UP001257277">
    <property type="component" value="Unassembled WGS sequence"/>
</dbReference>
<evidence type="ECO:0000256" key="7">
    <source>
        <dbReference type="ARBA" id="ARBA00022989"/>
    </source>
</evidence>
<evidence type="ECO:0000256" key="6">
    <source>
        <dbReference type="ARBA" id="ARBA00022781"/>
    </source>
</evidence>
<evidence type="ECO:0000256" key="17">
    <source>
        <dbReference type="SAM" id="Coils"/>
    </source>
</evidence>
<name>A0ABU3LCC4_9FLAO</name>
<evidence type="ECO:0000256" key="11">
    <source>
        <dbReference type="ARBA" id="ARBA00025198"/>
    </source>
</evidence>
<dbReference type="CDD" id="cd06503">
    <property type="entry name" value="ATP-synt_Fo_b"/>
    <property type="match status" value="1"/>
</dbReference>
<dbReference type="HAMAP" id="MF_01398">
    <property type="entry name" value="ATP_synth_b_bprime"/>
    <property type="match status" value="1"/>
</dbReference>
<evidence type="ECO:0000256" key="12">
    <source>
        <dbReference type="ARBA" id="ARBA00025614"/>
    </source>
</evidence>
<keyword evidence="5 15" id="KW-0812">Transmembrane</keyword>
<evidence type="ECO:0000256" key="5">
    <source>
        <dbReference type="ARBA" id="ARBA00022692"/>
    </source>
</evidence>
<keyword evidence="8 15" id="KW-0406">Ion transport</keyword>
<dbReference type="NCBIfam" id="TIGR01144">
    <property type="entry name" value="ATP_synt_b"/>
    <property type="match status" value="1"/>
</dbReference>
<accession>A0ABU3LCC4</accession>
<protein>
    <recommendedName>
        <fullName evidence="15">ATP synthase subunit b</fullName>
    </recommendedName>
    <alternativeName>
        <fullName evidence="15">ATP synthase F(0) sector subunit b</fullName>
    </alternativeName>
    <alternativeName>
        <fullName evidence="15">ATPase subunit I</fullName>
    </alternativeName>
    <alternativeName>
        <fullName evidence="15">F-type ATPase subunit b</fullName>
        <shortName evidence="15">F-ATPase subunit b</shortName>
    </alternativeName>
</protein>
<evidence type="ECO:0000256" key="4">
    <source>
        <dbReference type="ARBA" id="ARBA00022547"/>
    </source>
</evidence>
<dbReference type="Pfam" id="PF00430">
    <property type="entry name" value="ATP-synt_B"/>
    <property type="match status" value="1"/>
</dbReference>
<keyword evidence="9 15" id="KW-0472">Membrane</keyword>
<sequence length="166" mass="18713">MEKLIEDFSVGLFFWQLVLFVGLVILLRRFAWKPILGAVNEREEGIKGALASAEEAKKEMQNLQSNNEQLLKEARAERDTLMKEAREIKDKMIADAKEEAKEVTSKLIENAQASIQQEKQAALAELKKQVADLSIGIAETVIKKELTSKDDQLKLVEGMLEEVTLN</sequence>
<dbReference type="PANTHER" id="PTHR33445">
    <property type="entry name" value="ATP SYNTHASE SUBUNIT B', CHLOROPLASTIC"/>
    <property type="match status" value="1"/>
</dbReference>
<evidence type="ECO:0000256" key="10">
    <source>
        <dbReference type="ARBA" id="ARBA00023310"/>
    </source>
</evidence>
<evidence type="ECO:0000256" key="2">
    <source>
        <dbReference type="ARBA" id="ARBA00022448"/>
    </source>
</evidence>
<gene>
    <name evidence="15" type="primary">atpF</name>
    <name evidence="18" type="ORF">RQM59_03005</name>
</gene>
<comment type="function">
    <text evidence="11 15">F(1)F(0) ATP synthase produces ATP from ADP in the presence of a proton or sodium gradient. F-type ATPases consist of two structural domains, F(1) containing the extramembraneous catalytic core and F(0) containing the membrane proton channel, linked together by a central stalk and a peripheral stalk. During catalysis, ATP synthesis in the catalytic domain of F(1) is coupled via a rotary mechanism of the central stalk subunits to proton translocation.</text>
</comment>
<keyword evidence="7 15" id="KW-1133">Transmembrane helix</keyword>
<dbReference type="InterPro" id="IPR050059">
    <property type="entry name" value="ATP_synthase_B_chain"/>
</dbReference>
<comment type="function">
    <text evidence="12">Component of the F(0) channel, it forms part of the peripheral stalk, linking F(1) to F(0). The b'-subunit is a diverged and duplicated form of b found in plants and photosynthetic bacteria.</text>
</comment>
<evidence type="ECO:0000256" key="14">
    <source>
        <dbReference type="ARBA" id="ARBA00037847"/>
    </source>
</evidence>
<evidence type="ECO:0000313" key="19">
    <source>
        <dbReference type="Proteomes" id="UP001257277"/>
    </source>
</evidence>
<evidence type="ECO:0000256" key="8">
    <source>
        <dbReference type="ARBA" id="ARBA00023065"/>
    </source>
</evidence>
<proteinExistence type="inferred from homology"/>
<keyword evidence="17" id="KW-0175">Coiled coil</keyword>
<comment type="subcellular location">
    <subcellularLocation>
        <location evidence="15">Cell membrane</location>
        <topology evidence="15">Single-pass membrane protein</topology>
    </subcellularLocation>
    <subcellularLocation>
        <location evidence="14">Endomembrane system</location>
        <topology evidence="14">Single-pass membrane protein</topology>
    </subcellularLocation>
</comment>
<dbReference type="PANTHER" id="PTHR33445:SF1">
    <property type="entry name" value="ATP SYNTHASE SUBUNIT B"/>
    <property type="match status" value="1"/>
</dbReference>
<evidence type="ECO:0000256" key="9">
    <source>
        <dbReference type="ARBA" id="ARBA00023136"/>
    </source>
</evidence>
<dbReference type="SUPFAM" id="SSF81573">
    <property type="entry name" value="F1F0 ATP synthase subunit B, membrane domain"/>
    <property type="match status" value="1"/>
</dbReference>
<comment type="caution">
    <text evidence="18">The sequence shown here is derived from an EMBL/GenBank/DDBJ whole genome shotgun (WGS) entry which is preliminary data.</text>
</comment>
<keyword evidence="19" id="KW-1185">Reference proteome</keyword>